<proteinExistence type="evidence at transcript level"/>
<reference evidence="1" key="1">
    <citation type="submission" date="2010-04" db="EMBL/GenBank/DDBJ databases">
        <authorList>
            <person name="Reid K.E."/>
            <person name="Liao N."/>
            <person name="Chan S."/>
            <person name="Docking R."/>
            <person name="Taylor G."/>
            <person name="Moore R."/>
            <person name="Mayo M."/>
            <person name="Munro S."/>
            <person name="King J."/>
            <person name="Yanchuk A."/>
            <person name="Holt R."/>
            <person name="Jones S."/>
            <person name="Marra M."/>
            <person name="Ritland C.E."/>
            <person name="Ritland K."/>
            <person name="Bohlmann J."/>
        </authorList>
    </citation>
    <scope>NUCLEOTIDE SEQUENCE</scope>
    <source>
        <tissue evidence="1">Bud</tissue>
    </source>
</reference>
<dbReference type="AlphaFoldDB" id="D5ABX7"/>
<sequence>MRIEICSSTCCQAENLQSTVSILQLDFLRAHGICVLAKFNLDDLYSDHLLVFMTQKMTNEEEATERLDGR</sequence>
<name>D5ABX7_PICSI</name>
<evidence type="ECO:0000313" key="1">
    <source>
        <dbReference type="EMBL" id="ADE77046.1"/>
    </source>
</evidence>
<dbReference type="EMBL" id="BT123746">
    <property type="protein sequence ID" value="ADE77046.1"/>
    <property type="molecule type" value="mRNA"/>
</dbReference>
<organism evidence="1">
    <name type="scientific">Picea sitchensis</name>
    <name type="common">Sitka spruce</name>
    <name type="synonym">Pinus sitchensis</name>
    <dbReference type="NCBI Taxonomy" id="3332"/>
    <lineage>
        <taxon>Eukaryota</taxon>
        <taxon>Viridiplantae</taxon>
        <taxon>Streptophyta</taxon>
        <taxon>Embryophyta</taxon>
        <taxon>Tracheophyta</taxon>
        <taxon>Spermatophyta</taxon>
        <taxon>Pinopsida</taxon>
        <taxon>Pinidae</taxon>
        <taxon>Conifers I</taxon>
        <taxon>Pinales</taxon>
        <taxon>Pinaceae</taxon>
        <taxon>Picea</taxon>
    </lineage>
</organism>
<accession>D5ABX7</accession>
<protein>
    <submittedName>
        <fullName evidence="1">Uncharacterized protein</fullName>
    </submittedName>
</protein>